<feature type="non-terminal residue" evidence="1">
    <location>
        <position position="1"/>
    </location>
</feature>
<dbReference type="InterPro" id="IPR001893">
    <property type="entry name" value="Cys-rich_GLG1_repeat"/>
</dbReference>
<sequence>CKDALSTRQKLIAQDYKVSYSLAKACKPDLRKYRCNMDTAMPRAREAKLSYLLLCLEAAVHRGEAPDVVWRGLGSAPHSFGFHMSNGERRVSGRDAGLQADADGRFLSQGEIDTHCSGLHHKGRTLHCLMRVSRDKGILEGHCQKA</sequence>
<keyword evidence="2" id="KW-1185">Reference proteome</keyword>
<dbReference type="AlphaFoldDB" id="A0ABD0N2Q5"/>
<dbReference type="Pfam" id="PF00839">
    <property type="entry name" value="Cys_rich_FGFR"/>
    <property type="match status" value="1"/>
</dbReference>
<organism evidence="1 2">
    <name type="scientific">Cirrhinus mrigala</name>
    <name type="common">Mrigala</name>
    <dbReference type="NCBI Taxonomy" id="683832"/>
    <lineage>
        <taxon>Eukaryota</taxon>
        <taxon>Metazoa</taxon>
        <taxon>Chordata</taxon>
        <taxon>Craniata</taxon>
        <taxon>Vertebrata</taxon>
        <taxon>Euteleostomi</taxon>
        <taxon>Actinopterygii</taxon>
        <taxon>Neopterygii</taxon>
        <taxon>Teleostei</taxon>
        <taxon>Ostariophysi</taxon>
        <taxon>Cypriniformes</taxon>
        <taxon>Cyprinidae</taxon>
        <taxon>Labeoninae</taxon>
        <taxon>Labeonini</taxon>
        <taxon>Cirrhinus</taxon>
    </lineage>
</organism>
<protein>
    <submittedName>
        <fullName evidence="1">Uncharacterized protein</fullName>
    </submittedName>
</protein>
<dbReference type="InterPro" id="IPR039728">
    <property type="entry name" value="GLG1"/>
</dbReference>
<dbReference type="EMBL" id="JAMKFB020000025">
    <property type="protein sequence ID" value="KAL0154623.1"/>
    <property type="molecule type" value="Genomic_DNA"/>
</dbReference>
<accession>A0ABD0N2Q5</accession>
<evidence type="ECO:0000313" key="1">
    <source>
        <dbReference type="EMBL" id="KAL0154623.1"/>
    </source>
</evidence>
<reference evidence="1 2" key="1">
    <citation type="submission" date="2024-05" db="EMBL/GenBank/DDBJ databases">
        <title>Genome sequencing and assembly of Indian major carp, Cirrhinus mrigala (Hamilton, 1822).</title>
        <authorList>
            <person name="Mohindra V."/>
            <person name="Chowdhury L.M."/>
            <person name="Lal K."/>
            <person name="Jena J.K."/>
        </authorList>
    </citation>
    <scope>NUCLEOTIDE SEQUENCE [LARGE SCALE GENOMIC DNA]</scope>
    <source>
        <strain evidence="1">CM1030</strain>
        <tissue evidence="1">Blood</tissue>
    </source>
</reference>
<proteinExistence type="predicted"/>
<feature type="non-terminal residue" evidence="1">
    <location>
        <position position="146"/>
    </location>
</feature>
<comment type="caution">
    <text evidence="1">The sequence shown here is derived from an EMBL/GenBank/DDBJ whole genome shotgun (WGS) entry which is preliminary data.</text>
</comment>
<name>A0ABD0N2Q5_CIRMR</name>
<gene>
    <name evidence="1" type="ORF">M9458_048886</name>
</gene>
<dbReference type="Proteomes" id="UP001529510">
    <property type="component" value="Unassembled WGS sequence"/>
</dbReference>
<dbReference type="PANTHER" id="PTHR11884">
    <property type="entry name" value="SELECTIN LIGAND RELATED"/>
    <property type="match status" value="1"/>
</dbReference>
<evidence type="ECO:0000313" key="2">
    <source>
        <dbReference type="Proteomes" id="UP001529510"/>
    </source>
</evidence>
<dbReference type="PANTHER" id="PTHR11884:SF1">
    <property type="entry name" value="GOLGI APPARATUS PROTEIN 1"/>
    <property type="match status" value="1"/>
</dbReference>